<organism evidence="1 2">
    <name type="scientific">Funneliformis caledonium</name>
    <dbReference type="NCBI Taxonomy" id="1117310"/>
    <lineage>
        <taxon>Eukaryota</taxon>
        <taxon>Fungi</taxon>
        <taxon>Fungi incertae sedis</taxon>
        <taxon>Mucoromycota</taxon>
        <taxon>Glomeromycotina</taxon>
        <taxon>Glomeromycetes</taxon>
        <taxon>Glomerales</taxon>
        <taxon>Glomeraceae</taxon>
        <taxon>Funneliformis</taxon>
    </lineage>
</organism>
<dbReference type="Proteomes" id="UP000789570">
    <property type="component" value="Unassembled WGS sequence"/>
</dbReference>
<proteinExistence type="predicted"/>
<name>A0A9N9ETG1_9GLOM</name>
<evidence type="ECO:0000313" key="2">
    <source>
        <dbReference type="Proteomes" id="UP000789570"/>
    </source>
</evidence>
<dbReference type="OrthoDB" id="2352065at2759"/>
<accession>A0A9N9ETG1</accession>
<dbReference type="EMBL" id="CAJVPQ010007139">
    <property type="protein sequence ID" value="CAG8693326.1"/>
    <property type="molecule type" value="Genomic_DNA"/>
</dbReference>
<reference evidence="1" key="1">
    <citation type="submission" date="2021-06" db="EMBL/GenBank/DDBJ databases">
        <authorList>
            <person name="Kallberg Y."/>
            <person name="Tangrot J."/>
            <person name="Rosling A."/>
        </authorList>
    </citation>
    <scope>NUCLEOTIDE SEQUENCE</scope>
    <source>
        <strain evidence="1">UK204</strain>
    </source>
</reference>
<gene>
    <name evidence="1" type="ORF">FCALED_LOCUS13082</name>
</gene>
<comment type="caution">
    <text evidence="1">The sequence shown here is derived from an EMBL/GenBank/DDBJ whole genome shotgun (WGS) entry which is preliminary data.</text>
</comment>
<protein>
    <submittedName>
        <fullName evidence="1">7139_t:CDS:1</fullName>
    </submittedName>
</protein>
<sequence>MKDVILIDLQENNLHSLNAYIKALDAIINVPSIQQYIQKEYIIPVVADWPGQIYFRTAISHDNGFKENIAHTSIWAAYEYSAQNIMFLTKKSACFLLQYFSEIYTRLYRNNSPLIFPLQSTVNPNPYSKKRKKIDDIVISLMAMKMPEVRLCHLPLGFNTLYKPNSFRSCDASNCPIPLLINTDPIKVLTCGHTYHKSCYTNNGFKYLHCLSFLQDGIDEHVQSLLERLRYFKEESRIEVEDPENDIPCDDNVESKSVEYMAFALEEALQKFQQQ</sequence>
<keyword evidence="2" id="KW-1185">Reference proteome</keyword>
<dbReference type="AlphaFoldDB" id="A0A9N9ETG1"/>
<evidence type="ECO:0000313" key="1">
    <source>
        <dbReference type="EMBL" id="CAG8693326.1"/>
    </source>
</evidence>